<dbReference type="GO" id="GO:0008616">
    <property type="term" value="P:tRNA queuosine(34) biosynthetic process"/>
    <property type="evidence" value="ECO:0007669"/>
    <property type="project" value="UniProtKB-KW"/>
</dbReference>
<evidence type="ECO:0000256" key="3">
    <source>
        <dbReference type="ARBA" id="ARBA00018141"/>
    </source>
</evidence>
<feature type="active site" description="Charge relay system" evidence="6">
    <location>
        <position position="129"/>
    </location>
</feature>
<dbReference type="Gene3D" id="3.30.479.10">
    <property type="entry name" value="6-pyruvoyl tetrahydropterin synthase/QueD"/>
    <property type="match status" value="1"/>
</dbReference>
<evidence type="ECO:0000256" key="5">
    <source>
        <dbReference type="PIRNR" id="PIRNR006113"/>
    </source>
</evidence>
<dbReference type="AlphaFoldDB" id="A0A9D2D356"/>
<dbReference type="EC" id="4.-.-.-" evidence="5"/>
<dbReference type="PANTHER" id="PTHR12589">
    <property type="entry name" value="PYRUVOYL TETRAHYDROBIOPTERIN SYNTHASE"/>
    <property type="match status" value="1"/>
</dbReference>
<dbReference type="EMBL" id="DXCH01000209">
    <property type="protein sequence ID" value="HIZ07771.1"/>
    <property type="molecule type" value="Genomic_DNA"/>
</dbReference>
<dbReference type="Pfam" id="PF01242">
    <property type="entry name" value="PTPS"/>
    <property type="match status" value="1"/>
</dbReference>
<feature type="active site" description="Charge relay system" evidence="6">
    <location>
        <position position="71"/>
    </location>
</feature>
<feature type="binding site" evidence="7">
    <location>
        <position position="29"/>
    </location>
    <ligand>
        <name>Zn(2+)</name>
        <dbReference type="ChEBI" id="CHEBI:29105"/>
    </ligand>
</feature>
<evidence type="ECO:0000256" key="7">
    <source>
        <dbReference type="PIRSR" id="PIRSR006113-2"/>
    </source>
</evidence>
<comment type="cofactor">
    <cofactor evidence="5 7">
        <name>Zn(2+)</name>
        <dbReference type="ChEBI" id="CHEBI:29105"/>
    </cofactor>
    <text evidence="5 7">Binds 1 zinc ion per subunit.</text>
</comment>
<proteinExistence type="inferred from homology"/>
<accession>A0A9D2D356</accession>
<gene>
    <name evidence="8" type="ORF">IAA08_07550</name>
</gene>
<evidence type="ECO:0000313" key="9">
    <source>
        <dbReference type="Proteomes" id="UP000824024"/>
    </source>
</evidence>
<comment type="caution">
    <text evidence="8">The sequence shown here is derived from an EMBL/GenBank/DDBJ whole genome shotgun (WGS) entry which is preliminary data.</text>
</comment>
<comment type="catalytic activity">
    <reaction evidence="4 5">
        <text>7,8-dihydroneopterin 3'-triphosphate + H2O = 6-carboxy-5,6,7,8-tetrahydropterin + triphosphate + acetaldehyde + 2 H(+)</text>
        <dbReference type="Rhea" id="RHEA:27966"/>
        <dbReference type="ChEBI" id="CHEBI:15343"/>
        <dbReference type="ChEBI" id="CHEBI:15377"/>
        <dbReference type="ChEBI" id="CHEBI:15378"/>
        <dbReference type="ChEBI" id="CHEBI:18036"/>
        <dbReference type="ChEBI" id="CHEBI:58462"/>
        <dbReference type="ChEBI" id="CHEBI:61032"/>
        <dbReference type="EC" id="4.1.2.50"/>
    </reaction>
</comment>
<dbReference type="GO" id="GO:0046872">
    <property type="term" value="F:metal ion binding"/>
    <property type="evidence" value="ECO:0007669"/>
    <property type="project" value="UniProtKB-KW"/>
</dbReference>
<name>A0A9D2D356_9FIRM</name>
<feature type="binding site" evidence="7">
    <location>
        <position position="27"/>
    </location>
    <ligand>
        <name>Zn(2+)</name>
        <dbReference type="ChEBI" id="CHEBI:29105"/>
    </ligand>
</feature>
<keyword evidence="5" id="KW-0456">Lyase</keyword>
<dbReference type="GO" id="GO:0070497">
    <property type="term" value="F:6-carboxytetrahydropterin synthase activity"/>
    <property type="evidence" value="ECO:0007669"/>
    <property type="project" value="UniProtKB-EC"/>
</dbReference>
<feature type="binding site" evidence="7">
    <location>
        <position position="14"/>
    </location>
    <ligand>
        <name>Zn(2+)</name>
        <dbReference type="ChEBI" id="CHEBI:29105"/>
    </ligand>
</feature>
<evidence type="ECO:0000256" key="1">
    <source>
        <dbReference type="ARBA" id="ARBA00005061"/>
    </source>
</evidence>
<comment type="similarity">
    <text evidence="2 5">Belongs to the PTPS family. QueD subfamily.</text>
</comment>
<dbReference type="SUPFAM" id="SSF55620">
    <property type="entry name" value="Tetrahydrobiopterin biosynthesis enzymes-like"/>
    <property type="match status" value="1"/>
</dbReference>
<feature type="active site" description="Proton acceptor" evidence="6">
    <location>
        <position position="23"/>
    </location>
</feature>
<comment type="pathway">
    <text evidence="1 5">Purine metabolism; 7-cyano-7-deazaguanine biosynthesis.</text>
</comment>
<reference evidence="8" key="2">
    <citation type="submission" date="2021-04" db="EMBL/GenBank/DDBJ databases">
        <authorList>
            <person name="Gilroy R."/>
        </authorList>
    </citation>
    <scope>NUCLEOTIDE SEQUENCE</scope>
    <source>
        <strain evidence="8">CHK192-9172</strain>
    </source>
</reference>
<evidence type="ECO:0000256" key="6">
    <source>
        <dbReference type="PIRSR" id="PIRSR006113-1"/>
    </source>
</evidence>
<keyword evidence="5 7" id="KW-0862">Zinc</keyword>
<organism evidence="8 9">
    <name type="scientific">Candidatus Eubacterium avistercoris</name>
    <dbReference type="NCBI Taxonomy" id="2838567"/>
    <lineage>
        <taxon>Bacteria</taxon>
        <taxon>Bacillati</taxon>
        <taxon>Bacillota</taxon>
        <taxon>Clostridia</taxon>
        <taxon>Eubacteriales</taxon>
        <taxon>Eubacteriaceae</taxon>
        <taxon>Eubacterium</taxon>
    </lineage>
</organism>
<evidence type="ECO:0000256" key="2">
    <source>
        <dbReference type="ARBA" id="ARBA00008900"/>
    </source>
</evidence>
<evidence type="ECO:0000313" key="8">
    <source>
        <dbReference type="EMBL" id="HIZ07771.1"/>
    </source>
</evidence>
<sequence length="139" mass="16192">MYILKTEQSFDSAHFLAGYEGKCRNLHGHRWKIEAEVWADELHKTGQLKGMVTDFGDFKQDLLEIADFYDHALIAEEGTLKPETAKALESENFRIIWVPFRPTAENFAKHFYNMLKEKGYQVYGVSVYETPNNCARYCE</sequence>
<protein>
    <recommendedName>
        <fullName evidence="3 5">6-carboxy-5,6,7,8-tetrahydropterin synthase</fullName>
        <ecNumber evidence="5">4.-.-.-</ecNumber>
    </recommendedName>
</protein>
<dbReference type="PIRSF" id="PIRSF006113">
    <property type="entry name" value="PTP_synth"/>
    <property type="match status" value="1"/>
</dbReference>
<keyword evidence="5" id="KW-0671">Queuosine biosynthesis</keyword>
<dbReference type="InterPro" id="IPR038418">
    <property type="entry name" value="6-PTP_synth/QueD_sf"/>
</dbReference>
<keyword evidence="5 7" id="KW-0479">Metal-binding</keyword>
<dbReference type="PANTHER" id="PTHR12589:SF8">
    <property type="entry name" value="6-CARBOXY-5,6,7,8-TETRAHYDROPTERIN SYNTHASE"/>
    <property type="match status" value="1"/>
</dbReference>
<dbReference type="InterPro" id="IPR007115">
    <property type="entry name" value="6-PTP_synth/QueD"/>
</dbReference>
<reference evidence="8" key="1">
    <citation type="journal article" date="2021" name="PeerJ">
        <title>Extensive microbial diversity within the chicken gut microbiome revealed by metagenomics and culture.</title>
        <authorList>
            <person name="Gilroy R."/>
            <person name="Ravi A."/>
            <person name="Getino M."/>
            <person name="Pursley I."/>
            <person name="Horton D.L."/>
            <person name="Alikhan N.F."/>
            <person name="Baker D."/>
            <person name="Gharbi K."/>
            <person name="Hall N."/>
            <person name="Watson M."/>
            <person name="Adriaenssens E.M."/>
            <person name="Foster-Nyarko E."/>
            <person name="Jarju S."/>
            <person name="Secka A."/>
            <person name="Antonio M."/>
            <person name="Oren A."/>
            <person name="Chaudhuri R.R."/>
            <person name="La Ragione R."/>
            <person name="Hildebrand F."/>
            <person name="Pallen M.J."/>
        </authorList>
    </citation>
    <scope>NUCLEOTIDE SEQUENCE</scope>
    <source>
        <strain evidence="8">CHK192-9172</strain>
    </source>
</reference>
<evidence type="ECO:0000256" key="4">
    <source>
        <dbReference type="ARBA" id="ARBA00048807"/>
    </source>
</evidence>
<dbReference type="Proteomes" id="UP000824024">
    <property type="component" value="Unassembled WGS sequence"/>
</dbReference>